<dbReference type="InterPro" id="IPR008928">
    <property type="entry name" value="6-hairpin_glycosidase_sf"/>
</dbReference>
<sequence>MDLGYVKPTGWLKKQLELQAEGLTGHLDEIWPDVGPNSAWLGGNGEDWERGPYYCDGLVPLAYILSEKGLISKAEKWMNSVLSSQTVEGFFGPKSNVDWWPRMVMLKALTSYYEATKDSRVLSFMIRYFEYQSKELKYRPLEHWAWARGFENLIPIFWLYERTNKPFLLKLAKEILKQTIDWSSLFQNFPYVEPTERYLPKEFMKMLGTYNGWKELLRDPAKVGLTKEEIEKLFFIYHTTHVVNVAMAFKEPALRYALSHDERFHSVALKGLESLTKHHGQPNGMFSGDEHLNGRKTTQGTELCAVVEFMYSLENLFKVFGDPLFADRLEVVAYNALPATIRPGFYAHQYDQQVNQVLCNVQERNWYNNKEDSNIFGLEPNFGCCTANMHQGWPKFAKSLWMKSSEDCFVKMAYAPCVLEYKWNGSESVQIVEETNYPFDDAVEFFVTTDREIRLMLRIPSWSRSTTVVFNDERREYDNTQFAVLHLPKGKSRVKVMFHFEIQTIPWSDHTAFVQRGPLVFSLKIEEEWRKIKGNEPFADYEVYPKSDWNYALILPNEFNLERNVAKHSTPFEGKEPLMKIKVKAFRVEGWTLLNGSAAEPPRVDKNTLKNAKIEEIDLVPYGCTALRITEFPILFSNGGSKDE</sequence>
<proteinExistence type="predicted"/>
<feature type="domain" description="Non-reducing end beta-L-arabinofuranosidase-like GH127 middle" evidence="2">
    <location>
        <begin position="414"/>
        <end position="474"/>
    </location>
</feature>
<dbReference type="PATRIC" id="fig|1123384.7.peg.1341"/>
<accession>A0A0X1KRH9</accession>
<dbReference type="KEGG" id="phy:AJ81_06660"/>
<evidence type="ECO:0000259" key="2">
    <source>
        <dbReference type="Pfam" id="PF20736"/>
    </source>
</evidence>
<dbReference type="Proteomes" id="UP000077469">
    <property type="component" value="Chromosome"/>
</dbReference>
<evidence type="ECO:0000313" key="3">
    <source>
        <dbReference type="EMBL" id="AJC73925.1"/>
    </source>
</evidence>
<reference evidence="3 4" key="1">
    <citation type="submission" date="2014-01" db="EMBL/GenBank/DDBJ databases">
        <title>Genome sequencing of Thermotog hypogea.</title>
        <authorList>
            <person name="Zhang X."/>
            <person name="Alvare G."/>
            <person name="Fristensky B."/>
            <person name="Chen L."/>
            <person name="Suen T."/>
            <person name="Chen Q."/>
            <person name="Ma K."/>
        </authorList>
    </citation>
    <scope>NUCLEOTIDE SEQUENCE [LARGE SCALE GENOMIC DNA]</scope>
    <source>
        <strain evidence="3 4">DSM 11164</strain>
    </source>
</reference>
<dbReference type="GO" id="GO:0005975">
    <property type="term" value="P:carbohydrate metabolic process"/>
    <property type="evidence" value="ECO:0007669"/>
    <property type="project" value="InterPro"/>
</dbReference>
<name>A0A0X1KRH9_9THEM</name>
<dbReference type="InterPro" id="IPR049046">
    <property type="entry name" value="Beta-AFase-like_GH127_middle"/>
</dbReference>
<evidence type="ECO:0000259" key="1">
    <source>
        <dbReference type="Pfam" id="PF07944"/>
    </source>
</evidence>
<dbReference type="InterPro" id="IPR012878">
    <property type="entry name" value="Beta-AFase-like_GH127_cat"/>
</dbReference>
<gene>
    <name evidence="3" type="ORF">AJ81_06660</name>
</gene>
<organism evidence="3 4">
    <name type="scientific">Pseudothermotoga hypogea DSM 11164 = NBRC 106472</name>
    <dbReference type="NCBI Taxonomy" id="1123384"/>
    <lineage>
        <taxon>Bacteria</taxon>
        <taxon>Thermotogati</taxon>
        <taxon>Thermotogota</taxon>
        <taxon>Thermotogae</taxon>
        <taxon>Thermotogales</taxon>
        <taxon>Thermotogaceae</taxon>
        <taxon>Pseudothermotoga</taxon>
    </lineage>
</organism>
<dbReference type="AlphaFoldDB" id="A0A0X1KRH9"/>
<keyword evidence="4" id="KW-1185">Reference proteome</keyword>
<protein>
    <recommendedName>
        <fullName evidence="5">Acetyl-CoA carboxylase</fullName>
    </recommendedName>
</protein>
<dbReference type="PANTHER" id="PTHR31151:SF0">
    <property type="entry name" value="PROLINE-TRNA LIGASE (DUF1680)"/>
    <property type="match status" value="1"/>
</dbReference>
<dbReference type="PANTHER" id="PTHR31151">
    <property type="entry name" value="PROLINE-TRNA LIGASE (DUF1680)"/>
    <property type="match status" value="1"/>
</dbReference>
<dbReference type="EMBL" id="CP007141">
    <property type="protein sequence ID" value="AJC73925.1"/>
    <property type="molecule type" value="Genomic_DNA"/>
</dbReference>
<dbReference type="STRING" id="1123384.AJ81_06660"/>
<dbReference type="PaxDb" id="1123384-AJ81_06660"/>
<dbReference type="SUPFAM" id="SSF48208">
    <property type="entry name" value="Six-hairpin glycosidases"/>
    <property type="match status" value="1"/>
</dbReference>
<feature type="domain" description="Non-reducing end beta-L-arabinofuranosidase-like GH127 catalytic" evidence="1">
    <location>
        <begin position="85"/>
        <end position="397"/>
    </location>
</feature>
<dbReference type="Pfam" id="PF20736">
    <property type="entry name" value="Glyco_hydro127M"/>
    <property type="match status" value="1"/>
</dbReference>
<evidence type="ECO:0008006" key="5">
    <source>
        <dbReference type="Google" id="ProtNLM"/>
    </source>
</evidence>
<evidence type="ECO:0000313" key="4">
    <source>
        <dbReference type="Proteomes" id="UP000077469"/>
    </source>
</evidence>
<dbReference type="Pfam" id="PF07944">
    <property type="entry name" value="Beta-AFase-like_GH127_cat"/>
    <property type="match status" value="1"/>
</dbReference>